<dbReference type="OrthoDB" id="3562at2759"/>
<name>A0A815URG4_9BILA</name>
<evidence type="ECO:0000313" key="2">
    <source>
        <dbReference type="Proteomes" id="UP000663891"/>
    </source>
</evidence>
<evidence type="ECO:0000313" key="1">
    <source>
        <dbReference type="EMBL" id="CAF1519651.1"/>
    </source>
</evidence>
<accession>A0A815URG4</accession>
<feature type="non-terminal residue" evidence="1">
    <location>
        <position position="32"/>
    </location>
</feature>
<reference evidence="1" key="1">
    <citation type="submission" date="2021-02" db="EMBL/GenBank/DDBJ databases">
        <authorList>
            <person name="Nowell W R."/>
        </authorList>
    </citation>
    <scope>NUCLEOTIDE SEQUENCE</scope>
</reference>
<dbReference type="AlphaFoldDB" id="A0A815URG4"/>
<protein>
    <submittedName>
        <fullName evidence="1">Uncharacterized protein</fullName>
    </submittedName>
</protein>
<organism evidence="1 2">
    <name type="scientific">Adineta steineri</name>
    <dbReference type="NCBI Taxonomy" id="433720"/>
    <lineage>
        <taxon>Eukaryota</taxon>
        <taxon>Metazoa</taxon>
        <taxon>Spiralia</taxon>
        <taxon>Gnathifera</taxon>
        <taxon>Rotifera</taxon>
        <taxon>Eurotatoria</taxon>
        <taxon>Bdelloidea</taxon>
        <taxon>Adinetida</taxon>
        <taxon>Adinetidae</taxon>
        <taxon>Adineta</taxon>
    </lineage>
</organism>
<dbReference type="Proteomes" id="UP000663891">
    <property type="component" value="Unassembled WGS sequence"/>
</dbReference>
<proteinExistence type="predicted"/>
<comment type="caution">
    <text evidence="1">The sequence shown here is derived from an EMBL/GenBank/DDBJ whole genome shotgun (WGS) entry which is preliminary data.</text>
</comment>
<gene>
    <name evidence="1" type="ORF">VCS650_LOCUS43215</name>
</gene>
<sequence length="32" mass="3704">METSSTITNLHVALVYNLKRNPHQEEEAEFDS</sequence>
<dbReference type="EMBL" id="CAJNON010002982">
    <property type="protein sequence ID" value="CAF1519651.1"/>
    <property type="molecule type" value="Genomic_DNA"/>
</dbReference>